<feature type="region of interest" description="Disordered" evidence="1">
    <location>
        <begin position="684"/>
        <end position="743"/>
    </location>
</feature>
<evidence type="ECO:0000313" key="4">
    <source>
        <dbReference type="Proteomes" id="UP001153292"/>
    </source>
</evidence>
<name>A0ABN8EAD1_CHISP</name>
<gene>
    <name evidence="3" type="ORF">CHILSU_LOCUS2634</name>
</gene>
<proteinExistence type="predicted"/>
<protein>
    <submittedName>
        <fullName evidence="3">Uncharacterized protein</fullName>
    </submittedName>
</protein>
<feature type="region of interest" description="Disordered" evidence="1">
    <location>
        <begin position="1051"/>
        <end position="1129"/>
    </location>
</feature>
<feature type="compositionally biased region" description="Basic and acidic residues" evidence="1">
    <location>
        <begin position="1217"/>
        <end position="1240"/>
    </location>
</feature>
<accession>A0ABN8EAD1</accession>
<evidence type="ECO:0000256" key="2">
    <source>
        <dbReference type="SAM" id="Phobius"/>
    </source>
</evidence>
<organism evidence="3 4">
    <name type="scientific">Chilo suppressalis</name>
    <name type="common">Asiatic rice borer moth</name>
    <dbReference type="NCBI Taxonomy" id="168631"/>
    <lineage>
        <taxon>Eukaryota</taxon>
        <taxon>Metazoa</taxon>
        <taxon>Ecdysozoa</taxon>
        <taxon>Arthropoda</taxon>
        <taxon>Hexapoda</taxon>
        <taxon>Insecta</taxon>
        <taxon>Pterygota</taxon>
        <taxon>Neoptera</taxon>
        <taxon>Endopterygota</taxon>
        <taxon>Lepidoptera</taxon>
        <taxon>Glossata</taxon>
        <taxon>Ditrysia</taxon>
        <taxon>Pyraloidea</taxon>
        <taxon>Crambidae</taxon>
        <taxon>Crambinae</taxon>
        <taxon>Chilo</taxon>
    </lineage>
</organism>
<feature type="compositionally biased region" description="Basic and acidic residues" evidence="1">
    <location>
        <begin position="729"/>
        <end position="743"/>
    </location>
</feature>
<feature type="compositionally biased region" description="Polar residues" evidence="1">
    <location>
        <begin position="687"/>
        <end position="699"/>
    </location>
</feature>
<reference evidence="3" key="1">
    <citation type="submission" date="2021-12" db="EMBL/GenBank/DDBJ databases">
        <authorList>
            <person name="King R."/>
        </authorList>
    </citation>
    <scope>NUCLEOTIDE SEQUENCE</scope>
</reference>
<dbReference type="Proteomes" id="UP001153292">
    <property type="component" value="Chromosome 14"/>
</dbReference>
<sequence length="1799" mass="202924">MLINSVNEANDSEQISDLPAECHTDDHACEYQTADELFELMARNHQYDCNGHSLSPSDLVILYRNIEMGTQLMSGAETLNCSKSNQYVETVVYNEDPDSDGTDSSEIYSSDDLYNVVLFNKDRIDLLSNPSSLKNTLCNKLGDIEMPTANISVHYNKRFLYNNPYINEQLTNLNIILKSTSEEFNGPLLSSSLLDYISCKRMDNNYDFYMDNIIKYVQHTIEQLRRISNGDYLTDRAKEKWKESNYADNKHNDFENMKILATSASIPLQVEQKANFHYSTWDDIIHSEVDVRSLCKILEKKVVVEIPKLIQGSYKLFSKLHSDNLVLCCKKRQESKNNSQEARLDVVLKLGHSETGQVINNISSIVIYQNNPQNQQGRSTTALLPLLCNEIPAAKEDQQLHKTVEIEEVKEEIVPTLENFTDFLEVLDHKNSEVADTSQRTECDSYDNDNYYLNNIFSSSSDCAESRDLDTGVLVNILQQESFNNMNSSDDLVFSTQRLIMDSLPEESYEEVKKPVKMKSPTKIRVKSPYENKSFLMEEKKRKKLLEIRERREKKKMAMNESCKISKHKYGKGSIMPRPSSSVTKLSITNKSFYNSIYGQNAKDDNMQTSKSKSCKGKKDMMLENSFEQTSEILSPDTNNKKYVDRSYYLDEAVTEIMYTEPSEHSSDVRDLFSVSTSVLSSDLGPNISSIPPTINSPCDKSERFDETNESNDTTNKSGNELDATSLHSIRDNEPSTSYKSDHKKAIPIECRKSIDKIYGLMKKLGNDTLESKSSPTKCMTSGTNNIETNVAPESSLQYSDSGTSLKHLLESSNPSSFSFDKIPTIDQVSSPKSDITKKVNGVITVVPKVIISAKQSAIKMEGDKMKKERKKIAVNIQKIPDNPLKAISQLLHEFDSVQRTRHKITVESKGNKKSEVSFENRNISRQGALKTRLHLETPDVIKHEPANEKNKVVIRERKVKPSVIHEPLKILHQPSPTEDRQIDRTRKRLADIIDEVKEAKGEAVRGPSKFTSRLNTLAQPKKSYVQAHSEEYQTKYGRTLMADRLQRLAGSQAPMQTTERHLMSGSARGRSRRSVEPVAGASKSQQPPSLPPLERGTKHRRSASASPEKPAEPDVTLYKQSHDPDAPETLKNKMVAVESYVKSHYGRAATANGDHARMANKARVPLVPHDLDFSPVPSSPTGEESAAIGNKLHCIINSIMKVKPGMLAALAESPESDSKHSQEDQFNDELYHSRDDKTSSVDSEYRADIFEDKNVKTAVQNFLEDKSEETVTEETSERSYAFKYGGVETSDSTIALEELENALHRRISVGAFSKRLRLKKLTITPKQSMQQMFLAQSGDAESGLLIQSAISKNLKVNISQANSEIKLREIRSLVQPQLDWRVTSIPLQITTVGYAFPQYDMTQCSSNFDIKSIVDRTLNDDAKRSQKSLLETNSTQNIIISRCDAFLSDIDKEAKQDQPPDKLTPIPMETATATKEIFEDGEFENTSKSFKNSIYQVRNVKNETNNHINYTSSLDMLVGILNEIQKITACHITSTETCDNQECKQLENVLCNDDTKCIVNLNKSQDLISITSLDRLRQLDSNASIYSLYISNDESEEDSSKVISNVNIALFHDKSKFADKEVSADFPEKQLTSTFTDVPSLFPLAVTHSTNVTESLMRILCIPSNRTVISDPNDNDENYSELSIDRQNKLIEISPSTVIKKTKPYSTMCSEIANVLQTAVIKQKHIKDTQMDEIDVSSFKANNSLLKGNQLDQLTLQYNVSNYDPLLKIKRDILVTVYSMLVLTVFAALSFPDILYLA</sequence>
<keyword evidence="2" id="KW-1133">Transmembrane helix</keyword>
<keyword evidence="4" id="KW-1185">Reference proteome</keyword>
<keyword evidence="2" id="KW-0472">Membrane</keyword>
<dbReference type="EMBL" id="OU963907">
    <property type="protein sequence ID" value="CAH0674694.1"/>
    <property type="molecule type" value="Genomic_DNA"/>
</dbReference>
<feature type="transmembrane region" description="Helical" evidence="2">
    <location>
        <begin position="1774"/>
        <end position="1798"/>
    </location>
</feature>
<evidence type="ECO:0000256" key="1">
    <source>
        <dbReference type="SAM" id="MobiDB-lite"/>
    </source>
</evidence>
<keyword evidence="2" id="KW-0812">Transmembrane</keyword>
<evidence type="ECO:0000313" key="3">
    <source>
        <dbReference type="EMBL" id="CAH0674694.1"/>
    </source>
</evidence>
<feature type="region of interest" description="Disordered" evidence="1">
    <location>
        <begin position="1212"/>
        <end position="1240"/>
    </location>
</feature>